<evidence type="ECO:0000256" key="2">
    <source>
        <dbReference type="ARBA" id="ARBA00022723"/>
    </source>
</evidence>
<dbReference type="Gene3D" id="1.10.150.120">
    <property type="entry name" value="[2Fe-2S]-binding domain"/>
    <property type="match status" value="1"/>
</dbReference>
<dbReference type="InterPro" id="IPR006058">
    <property type="entry name" value="2Fe2S_fd_BS"/>
</dbReference>
<gene>
    <name evidence="7" type="ORF">METZ01_LOCUS474994</name>
</gene>
<keyword evidence="4" id="KW-0408">Iron</keyword>
<dbReference type="InterPro" id="IPR001041">
    <property type="entry name" value="2Fe-2S_ferredoxin-type"/>
</dbReference>
<dbReference type="Pfam" id="PF00111">
    <property type="entry name" value="Fer2"/>
    <property type="match status" value="1"/>
</dbReference>
<dbReference type="GO" id="GO:0051537">
    <property type="term" value="F:2 iron, 2 sulfur cluster binding"/>
    <property type="evidence" value="ECO:0007669"/>
    <property type="project" value="UniProtKB-KW"/>
</dbReference>
<evidence type="ECO:0000256" key="4">
    <source>
        <dbReference type="ARBA" id="ARBA00023004"/>
    </source>
</evidence>
<evidence type="ECO:0000256" key="1">
    <source>
        <dbReference type="ARBA" id="ARBA00022714"/>
    </source>
</evidence>
<dbReference type="AlphaFoldDB" id="A0A383BQL4"/>
<evidence type="ECO:0000256" key="5">
    <source>
        <dbReference type="ARBA" id="ARBA00023014"/>
    </source>
</evidence>
<dbReference type="PROSITE" id="PS00197">
    <property type="entry name" value="2FE2S_FER_1"/>
    <property type="match status" value="1"/>
</dbReference>
<keyword evidence="3" id="KW-0560">Oxidoreductase</keyword>
<dbReference type="PROSITE" id="PS51085">
    <property type="entry name" value="2FE2S_FER_2"/>
    <property type="match status" value="1"/>
</dbReference>
<proteinExistence type="predicted"/>
<dbReference type="InterPro" id="IPR036010">
    <property type="entry name" value="2Fe-2S_ferredoxin-like_sf"/>
</dbReference>
<organism evidence="7">
    <name type="scientific">marine metagenome</name>
    <dbReference type="NCBI Taxonomy" id="408172"/>
    <lineage>
        <taxon>unclassified sequences</taxon>
        <taxon>metagenomes</taxon>
        <taxon>ecological metagenomes</taxon>
    </lineage>
</organism>
<feature type="non-terminal residue" evidence="7">
    <location>
        <position position="133"/>
    </location>
</feature>
<keyword evidence="1" id="KW-0001">2Fe-2S</keyword>
<dbReference type="EMBL" id="UINC01202371">
    <property type="protein sequence ID" value="SVE22140.1"/>
    <property type="molecule type" value="Genomic_DNA"/>
</dbReference>
<dbReference type="GO" id="GO:0046872">
    <property type="term" value="F:metal ion binding"/>
    <property type="evidence" value="ECO:0007669"/>
    <property type="project" value="UniProtKB-KW"/>
</dbReference>
<dbReference type="PANTHER" id="PTHR44379:SF8">
    <property type="entry name" value="XANTHINE DEHYDROGENASE IRON-SULFUR-BINDING SUBUNIT XDHC-RELATED"/>
    <property type="match status" value="1"/>
</dbReference>
<evidence type="ECO:0000256" key="3">
    <source>
        <dbReference type="ARBA" id="ARBA00023002"/>
    </source>
</evidence>
<reference evidence="7" key="1">
    <citation type="submission" date="2018-05" db="EMBL/GenBank/DDBJ databases">
        <authorList>
            <person name="Lanie J.A."/>
            <person name="Ng W.-L."/>
            <person name="Kazmierczak K.M."/>
            <person name="Andrzejewski T.M."/>
            <person name="Davidsen T.M."/>
            <person name="Wayne K.J."/>
            <person name="Tettelin H."/>
            <person name="Glass J.I."/>
            <person name="Rusch D."/>
            <person name="Podicherti R."/>
            <person name="Tsui H.-C.T."/>
            <person name="Winkler M.E."/>
        </authorList>
    </citation>
    <scope>NUCLEOTIDE SEQUENCE</scope>
</reference>
<dbReference type="InterPro" id="IPR012675">
    <property type="entry name" value="Beta-grasp_dom_sf"/>
</dbReference>
<dbReference type="SUPFAM" id="SSF47741">
    <property type="entry name" value="CO dehydrogenase ISP C-domain like"/>
    <property type="match status" value="1"/>
</dbReference>
<dbReference type="CDD" id="cd00207">
    <property type="entry name" value="fer2"/>
    <property type="match status" value="1"/>
</dbReference>
<feature type="domain" description="2Fe-2S ferredoxin-type" evidence="6">
    <location>
        <begin position="4"/>
        <end position="80"/>
    </location>
</feature>
<evidence type="ECO:0000259" key="6">
    <source>
        <dbReference type="PROSITE" id="PS51085"/>
    </source>
</evidence>
<evidence type="ECO:0000313" key="7">
    <source>
        <dbReference type="EMBL" id="SVE22140.1"/>
    </source>
</evidence>
<dbReference type="Gene3D" id="3.10.20.30">
    <property type="match status" value="1"/>
</dbReference>
<dbReference type="PANTHER" id="PTHR44379">
    <property type="entry name" value="OXIDOREDUCTASE WITH IRON-SULFUR SUBUNIT"/>
    <property type="match status" value="1"/>
</dbReference>
<accession>A0A383BQL4</accession>
<sequence>MTSRIVSLKVNGKTEELVVGALMTLQDVLRDTLDYTSVKEGCRQGGCGSCSVIVDGEVWLSCLTPIQEVDGCEVTTLEGLNQSNSITALQQQFVEKYAAQCGFCTPGMMVVIKALLDRNPNPDREDIVEALAG</sequence>
<keyword evidence="2" id="KW-0479">Metal-binding</keyword>
<dbReference type="Pfam" id="PF01799">
    <property type="entry name" value="Fer2_2"/>
    <property type="match status" value="1"/>
</dbReference>
<dbReference type="InterPro" id="IPR002888">
    <property type="entry name" value="2Fe-2S-bd"/>
</dbReference>
<protein>
    <recommendedName>
        <fullName evidence="6">2Fe-2S ferredoxin-type domain-containing protein</fullName>
    </recommendedName>
</protein>
<name>A0A383BQL4_9ZZZZ</name>
<dbReference type="InterPro" id="IPR036884">
    <property type="entry name" value="2Fe-2S-bd_dom_sf"/>
</dbReference>
<dbReference type="GO" id="GO:0016491">
    <property type="term" value="F:oxidoreductase activity"/>
    <property type="evidence" value="ECO:0007669"/>
    <property type="project" value="UniProtKB-KW"/>
</dbReference>
<dbReference type="SUPFAM" id="SSF54292">
    <property type="entry name" value="2Fe-2S ferredoxin-like"/>
    <property type="match status" value="1"/>
</dbReference>
<dbReference type="InterPro" id="IPR051452">
    <property type="entry name" value="Diverse_Oxidoreductases"/>
</dbReference>
<keyword evidence="5" id="KW-0411">Iron-sulfur</keyword>